<dbReference type="EMBL" id="BAAABM010000016">
    <property type="protein sequence ID" value="GAA0335786.1"/>
    <property type="molecule type" value="Genomic_DNA"/>
</dbReference>
<comment type="caution">
    <text evidence="1">The sequence shown here is derived from an EMBL/GenBank/DDBJ whole genome shotgun (WGS) entry which is preliminary data.</text>
</comment>
<dbReference type="RefSeq" id="WP_252803058.1">
    <property type="nucleotide sequence ID" value="NZ_BAAABM010000016.1"/>
</dbReference>
<name>A0ABN0WFP7_9ACTN</name>
<protein>
    <submittedName>
        <fullName evidence="1">Uncharacterized protein</fullName>
    </submittedName>
</protein>
<gene>
    <name evidence="1" type="ORF">GCM10010151_26870</name>
</gene>
<reference evidence="1 2" key="1">
    <citation type="journal article" date="2019" name="Int. J. Syst. Evol. Microbiol.">
        <title>The Global Catalogue of Microorganisms (GCM) 10K type strain sequencing project: providing services to taxonomists for standard genome sequencing and annotation.</title>
        <authorList>
            <consortium name="The Broad Institute Genomics Platform"/>
            <consortium name="The Broad Institute Genome Sequencing Center for Infectious Disease"/>
            <person name="Wu L."/>
            <person name="Ma J."/>
        </authorList>
    </citation>
    <scope>NUCLEOTIDE SEQUENCE [LARGE SCALE GENOMIC DNA]</scope>
    <source>
        <strain evidence="1 2">JCM 3146</strain>
    </source>
</reference>
<evidence type="ECO:0000313" key="2">
    <source>
        <dbReference type="Proteomes" id="UP001501822"/>
    </source>
</evidence>
<dbReference type="Proteomes" id="UP001501822">
    <property type="component" value="Unassembled WGS sequence"/>
</dbReference>
<proteinExistence type="predicted"/>
<sequence>MNSREERLQRSLAEFYAMLDNMRFTGASQVVEVQHLKALVGKYPEQARRFLADQDERERPE</sequence>
<accession>A0ABN0WFP7</accession>
<evidence type="ECO:0000313" key="1">
    <source>
        <dbReference type="EMBL" id="GAA0335786.1"/>
    </source>
</evidence>
<keyword evidence="2" id="KW-1185">Reference proteome</keyword>
<organism evidence="1 2">
    <name type="scientific">Actinoallomurus spadix</name>
    <dbReference type="NCBI Taxonomy" id="79912"/>
    <lineage>
        <taxon>Bacteria</taxon>
        <taxon>Bacillati</taxon>
        <taxon>Actinomycetota</taxon>
        <taxon>Actinomycetes</taxon>
        <taxon>Streptosporangiales</taxon>
        <taxon>Thermomonosporaceae</taxon>
        <taxon>Actinoallomurus</taxon>
    </lineage>
</organism>